<proteinExistence type="predicted"/>
<name>A0A6J5N2D7_9CAUD</name>
<evidence type="ECO:0000256" key="1">
    <source>
        <dbReference type="SAM" id="Phobius"/>
    </source>
</evidence>
<sequence length="77" mass="8762">MIIIAAICFAIFFVEIHQFHRKWKLDFKPFSCTSCLAAWSGLALYLLPAICTDIVAFVFIPGVAAPLLSKIMWNLWK</sequence>
<dbReference type="EMBL" id="LR796573">
    <property type="protein sequence ID" value="CAB4152842.1"/>
    <property type="molecule type" value="Genomic_DNA"/>
</dbReference>
<protein>
    <submittedName>
        <fullName evidence="2">Uncharacterized protein</fullName>
    </submittedName>
</protein>
<keyword evidence="1" id="KW-0812">Transmembrane</keyword>
<accession>A0A6J5N2D7</accession>
<keyword evidence="1" id="KW-1133">Transmembrane helix</keyword>
<reference evidence="2" key="1">
    <citation type="submission" date="2020-04" db="EMBL/GenBank/DDBJ databases">
        <authorList>
            <person name="Chiriac C."/>
            <person name="Salcher M."/>
            <person name="Ghai R."/>
            <person name="Kavagutti S V."/>
        </authorList>
    </citation>
    <scope>NUCLEOTIDE SEQUENCE</scope>
</reference>
<evidence type="ECO:0000313" key="2">
    <source>
        <dbReference type="EMBL" id="CAB4152842.1"/>
    </source>
</evidence>
<organism evidence="2">
    <name type="scientific">uncultured Caudovirales phage</name>
    <dbReference type="NCBI Taxonomy" id="2100421"/>
    <lineage>
        <taxon>Viruses</taxon>
        <taxon>Duplodnaviria</taxon>
        <taxon>Heunggongvirae</taxon>
        <taxon>Uroviricota</taxon>
        <taxon>Caudoviricetes</taxon>
        <taxon>Peduoviridae</taxon>
        <taxon>Maltschvirus</taxon>
        <taxon>Maltschvirus maltsch</taxon>
    </lineage>
</organism>
<gene>
    <name evidence="2" type="ORF">UFOVP614_34</name>
</gene>
<keyword evidence="1" id="KW-0472">Membrane</keyword>
<feature type="transmembrane region" description="Helical" evidence="1">
    <location>
        <begin position="42"/>
        <end position="68"/>
    </location>
</feature>